<reference evidence="2 3" key="1">
    <citation type="journal article" date="2019" name="Int. J. Syst. Evol. Microbiol.">
        <title>The Global Catalogue of Microorganisms (GCM) 10K type strain sequencing project: providing services to taxonomists for standard genome sequencing and annotation.</title>
        <authorList>
            <consortium name="The Broad Institute Genomics Platform"/>
            <consortium name="The Broad Institute Genome Sequencing Center for Infectious Disease"/>
            <person name="Wu L."/>
            <person name="Ma J."/>
        </authorList>
    </citation>
    <scope>NUCLEOTIDE SEQUENCE [LARGE SCALE GENOMIC DNA]</scope>
    <source>
        <strain evidence="2 3">JCM 16022</strain>
    </source>
</reference>
<name>A0ABN2ZVR6_9ACTN</name>
<evidence type="ECO:0000313" key="3">
    <source>
        <dbReference type="Proteomes" id="UP001501771"/>
    </source>
</evidence>
<feature type="chain" id="PRO_5045627645" description="Ig-like domain-containing protein" evidence="1">
    <location>
        <begin position="29"/>
        <end position="319"/>
    </location>
</feature>
<dbReference type="Proteomes" id="UP001501771">
    <property type="component" value="Unassembled WGS sequence"/>
</dbReference>
<gene>
    <name evidence="2" type="ORF">GCM10009844_27100</name>
</gene>
<sequence length="319" mass="33871">MRLVPGGLLAVVVATVASLAIGAPPAVAATAVATTPPTVTGVVAVGQTAHAEPGTWDAEGLDFTYAWLLDGTRVDGATGPDYVPAATDQGHALSVHVVAVEGGAPAGEATSDSVTVLGEAPVATVPPEITGGRYPGDTVQVSDGTWSRSDLAFTYQWLRGGEPIIGAESSSYTLTGEDWCQELTVVVTATEAGYADGTATSATYRTSCVIIETWIPTGLRLRLVHEVVTPREHPVLKVRVETPGNQVVKSGTVTVRVTPDRIRRTVRLRPADRGRLTIRLPRLDPGRHRVRVRFDAPPSSPFMDCTNATMLRVRRHHHR</sequence>
<dbReference type="EMBL" id="BAAAQR010000008">
    <property type="protein sequence ID" value="GAA2148562.1"/>
    <property type="molecule type" value="Genomic_DNA"/>
</dbReference>
<accession>A0ABN2ZVR6</accession>
<keyword evidence="3" id="KW-1185">Reference proteome</keyword>
<protein>
    <recommendedName>
        <fullName evidence="4">Ig-like domain-containing protein</fullName>
    </recommendedName>
</protein>
<evidence type="ECO:0000313" key="2">
    <source>
        <dbReference type="EMBL" id="GAA2148562.1"/>
    </source>
</evidence>
<comment type="caution">
    <text evidence="2">The sequence shown here is derived from an EMBL/GenBank/DDBJ whole genome shotgun (WGS) entry which is preliminary data.</text>
</comment>
<evidence type="ECO:0000256" key="1">
    <source>
        <dbReference type="SAM" id="SignalP"/>
    </source>
</evidence>
<dbReference type="RefSeq" id="WP_344152978.1">
    <property type="nucleotide sequence ID" value="NZ_BAAAQR010000008.1"/>
</dbReference>
<organism evidence="2 3">
    <name type="scientific">Nocardioides koreensis</name>
    <dbReference type="NCBI Taxonomy" id="433651"/>
    <lineage>
        <taxon>Bacteria</taxon>
        <taxon>Bacillati</taxon>
        <taxon>Actinomycetota</taxon>
        <taxon>Actinomycetes</taxon>
        <taxon>Propionibacteriales</taxon>
        <taxon>Nocardioidaceae</taxon>
        <taxon>Nocardioides</taxon>
    </lineage>
</organism>
<keyword evidence="1" id="KW-0732">Signal</keyword>
<proteinExistence type="predicted"/>
<feature type="signal peptide" evidence="1">
    <location>
        <begin position="1"/>
        <end position="28"/>
    </location>
</feature>
<evidence type="ECO:0008006" key="4">
    <source>
        <dbReference type="Google" id="ProtNLM"/>
    </source>
</evidence>
<dbReference type="Gene3D" id="2.60.40.2700">
    <property type="match status" value="2"/>
</dbReference>